<keyword evidence="8 11" id="KW-0269">Exonuclease</keyword>
<evidence type="ECO:0000256" key="3">
    <source>
        <dbReference type="ARBA" id="ARBA00022679"/>
    </source>
</evidence>
<dbReference type="InterPro" id="IPR029460">
    <property type="entry name" value="DNAPol_HHH"/>
</dbReference>
<keyword evidence="4 11" id="KW-0548">Nucleotidyltransferase</keyword>
<dbReference type="NCBIfam" id="TIGR01405">
    <property type="entry name" value="polC_Gram_pos"/>
    <property type="match status" value="1"/>
</dbReference>
<evidence type="ECO:0000256" key="6">
    <source>
        <dbReference type="ARBA" id="ARBA00022722"/>
    </source>
</evidence>
<comment type="similarity">
    <text evidence="11">Belongs to the DNA polymerase type-C family. PolC subfamily.</text>
</comment>
<organism evidence="14 15">
    <name type="scientific">Metamycoplasma hyosynoviae</name>
    <dbReference type="NCBI Taxonomy" id="29559"/>
    <lineage>
        <taxon>Bacteria</taxon>
        <taxon>Bacillati</taxon>
        <taxon>Mycoplasmatota</taxon>
        <taxon>Mycoplasmoidales</taxon>
        <taxon>Metamycoplasmataceae</taxon>
        <taxon>Metamycoplasma</taxon>
    </lineage>
</organism>
<dbReference type="EC" id="2.7.7.7" evidence="11"/>
<protein>
    <recommendedName>
        <fullName evidence="11">DNA polymerase III PolC-type</fullName>
        <shortName evidence="11">PolIII</shortName>
        <ecNumber evidence="11">2.7.7.7</ecNumber>
    </recommendedName>
</protein>
<dbReference type="InterPro" id="IPR012337">
    <property type="entry name" value="RNaseH-like_sf"/>
</dbReference>
<dbReference type="CDD" id="cd06127">
    <property type="entry name" value="DEDDh"/>
    <property type="match status" value="1"/>
</dbReference>
<evidence type="ECO:0000256" key="4">
    <source>
        <dbReference type="ARBA" id="ARBA00022695"/>
    </source>
</evidence>
<dbReference type="SMART" id="SM00481">
    <property type="entry name" value="POLIIIAc"/>
    <property type="match status" value="1"/>
</dbReference>
<reference evidence="14 15" key="1">
    <citation type="submission" date="2019-03" db="EMBL/GenBank/DDBJ databases">
        <title>Genomic Encyclopedia of Archaeal and Bacterial Type Strains, Phase II (KMG-II): from individual species to whole genera.</title>
        <authorList>
            <person name="Goeker M."/>
        </authorList>
    </citation>
    <scope>NUCLEOTIDE SEQUENCE [LARGE SCALE GENOMIC DNA]</scope>
    <source>
        <strain evidence="14 15">ATCC 25591</strain>
    </source>
</reference>
<proteinExistence type="inferred from homology"/>
<comment type="caution">
    <text evidence="14">The sequence shown here is derived from an EMBL/GenBank/DDBJ whole genome shotgun (WGS) entry which is preliminary data.</text>
</comment>
<comment type="subcellular location">
    <subcellularLocation>
        <location evidence="11">Cytoplasm</location>
    </subcellularLocation>
</comment>
<feature type="domain" description="Polymerase/histidinol phosphatase N-terminal" evidence="13">
    <location>
        <begin position="330"/>
        <end position="398"/>
    </location>
</feature>
<dbReference type="GO" id="GO:0003677">
    <property type="term" value="F:DNA binding"/>
    <property type="evidence" value="ECO:0007669"/>
    <property type="project" value="UniProtKB-UniRule"/>
</dbReference>
<evidence type="ECO:0000259" key="13">
    <source>
        <dbReference type="SMART" id="SM00481"/>
    </source>
</evidence>
<evidence type="ECO:0000256" key="5">
    <source>
        <dbReference type="ARBA" id="ARBA00022705"/>
    </source>
</evidence>
<dbReference type="PANTHER" id="PTHR32294:SF5">
    <property type="entry name" value="DNA POLYMERASE III POLC-TYPE"/>
    <property type="match status" value="1"/>
</dbReference>
<dbReference type="HAMAP" id="MF_00356">
    <property type="entry name" value="DNApol_PolC"/>
    <property type="match status" value="1"/>
</dbReference>
<evidence type="ECO:0000256" key="2">
    <source>
        <dbReference type="ARBA" id="ARBA00022490"/>
    </source>
</evidence>
<dbReference type="Gene3D" id="3.20.20.140">
    <property type="entry name" value="Metal-dependent hydrolases"/>
    <property type="match status" value="2"/>
</dbReference>
<keyword evidence="3 11" id="KW-0808">Transferase</keyword>
<dbReference type="GO" id="GO:0008408">
    <property type="term" value="F:3'-5' exonuclease activity"/>
    <property type="evidence" value="ECO:0007669"/>
    <property type="project" value="UniProtKB-UniRule"/>
</dbReference>
<dbReference type="GO" id="GO:0006261">
    <property type="term" value="P:DNA-templated DNA replication"/>
    <property type="evidence" value="ECO:0007669"/>
    <property type="project" value="UniProtKB-UniRule"/>
</dbReference>
<evidence type="ECO:0000256" key="10">
    <source>
        <dbReference type="ARBA" id="ARBA00049244"/>
    </source>
</evidence>
<dbReference type="InterPro" id="IPR012340">
    <property type="entry name" value="NA-bd_OB-fold"/>
</dbReference>
<dbReference type="GO" id="GO:0003887">
    <property type="term" value="F:DNA-directed DNA polymerase activity"/>
    <property type="evidence" value="ECO:0007669"/>
    <property type="project" value="UniProtKB-UniRule"/>
</dbReference>
<keyword evidence="2 11" id="KW-0963">Cytoplasm</keyword>
<dbReference type="NCBIfam" id="TIGR00573">
    <property type="entry name" value="dnaq"/>
    <property type="match status" value="1"/>
</dbReference>
<keyword evidence="7 11" id="KW-0378">Hydrolase</keyword>
<dbReference type="InterPro" id="IPR013520">
    <property type="entry name" value="Ribonucl_H"/>
</dbReference>
<dbReference type="Gene3D" id="1.10.150.700">
    <property type="entry name" value="PolC, middle finger domain"/>
    <property type="match status" value="1"/>
</dbReference>
<dbReference type="InterPro" id="IPR004013">
    <property type="entry name" value="PHP_dom"/>
</dbReference>
<dbReference type="Pfam" id="PF17657">
    <property type="entry name" value="DNA_pol3_finger"/>
    <property type="match status" value="1"/>
</dbReference>
<dbReference type="Proteomes" id="UP000294882">
    <property type="component" value="Unassembled WGS sequence"/>
</dbReference>
<dbReference type="InterPro" id="IPR006054">
    <property type="entry name" value="DnaQ"/>
</dbReference>
<evidence type="ECO:0000256" key="11">
    <source>
        <dbReference type="HAMAP-Rule" id="MF_00356"/>
    </source>
</evidence>
<dbReference type="PANTHER" id="PTHR32294">
    <property type="entry name" value="DNA POLYMERASE III SUBUNIT ALPHA"/>
    <property type="match status" value="1"/>
</dbReference>
<dbReference type="Pfam" id="PF02811">
    <property type="entry name" value="PHP"/>
    <property type="match status" value="1"/>
</dbReference>
<dbReference type="Gene3D" id="3.30.1900.20">
    <property type="match status" value="2"/>
</dbReference>
<dbReference type="SUPFAM" id="SSF53098">
    <property type="entry name" value="Ribonuclease H-like"/>
    <property type="match status" value="1"/>
</dbReference>
<evidence type="ECO:0000256" key="7">
    <source>
        <dbReference type="ARBA" id="ARBA00022801"/>
    </source>
</evidence>
<feature type="domain" description="Exonuclease" evidence="12">
    <location>
        <begin position="416"/>
        <end position="585"/>
    </location>
</feature>
<dbReference type="EMBL" id="SOCH01000005">
    <property type="protein sequence ID" value="TDU96660.1"/>
    <property type="molecule type" value="Genomic_DNA"/>
</dbReference>
<evidence type="ECO:0000256" key="1">
    <source>
        <dbReference type="ARBA" id="ARBA00003452"/>
    </source>
</evidence>
<dbReference type="Pfam" id="PF00929">
    <property type="entry name" value="RNase_T"/>
    <property type="match status" value="1"/>
</dbReference>
<evidence type="ECO:0000313" key="15">
    <source>
        <dbReference type="Proteomes" id="UP000294882"/>
    </source>
</evidence>
<dbReference type="Gene3D" id="6.10.140.1510">
    <property type="match status" value="1"/>
</dbReference>
<name>A0A4R7TV00_9BACT</name>
<comment type="catalytic activity">
    <reaction evidence="10 11">
        <text>DNA(n) + a 2'-deoxyribonucleoside 5'-triphosphate = DNA(n+1) + diphosphate</text>
        <dbReference type="Rhea" id="RHEA:22508"/>
        <dbReference type="Rhea" id="RHEA-COMP:17339"/>
        <dbReference type="Rhea" id="RHEA-COMP:17340"/>
        <dbReference type="ChEBI" id="CHEBI:33019"/>
        <dbReference type="ChEBI" id="CHEBI:61560"/>
        <dbReference type="ChEBI" id="CHEBI:173112"/>
        <dbReference type="EC" id="2.7.7.7"/>
    </reaction>
</comment>
<dbReference type="Gene3D" id="2.40.50.140">
    <property type="entry name" value="Nucleic acid-binding proteins"/>
    <property type="match status" value="1"/>
</dbReference>
<keyword evidence="9 11" id="KW-0239">DNA-directed DNA polymerase</keyword>
<dbReference type="InterPro" id="IPR011708">
    <property type="entry name" value="DNA_pol3_alpha_NTPase_dom"/>
</dbReference>
<dbReference type="NCBIfam" id="NF001688">
    <property type="entry name" value="PRK00448.1"/>
    <property type="match status" value="1"/>
</dbReference>
<dbReference type="Pfam" id="PF14579">
    <property type="entry name" value="HHH_6"/>
    <property type="match status" value="1"/>
</dbReference>
<dbReference type="Gene3D" id="1.10.150.870">
    <property type="match status" value="1"/>
</dbReference>
<accession>A0A4R7TV00</accession>
<dbReference type="RefSeq" id="WP_134076672.1">
    <property type="nucleotide sequence ID" value="NZ_SOCH01000005.1"/>
</dbReference>
<dbReference type="Gene3D" id="3.30.420.10">
    <property type="entry name" value="Ribonuclease H-like superfamily/Ribonuclease H"/>
    <property type="match status" value="1"/>
</dbReference>
<evidence type="ECO:0000256" key="8">
    <source>
        <dbReference type="ARBA" id="ARBA00022839"/>
    </source>
</evidence>
<keyword evidence="5 11" id="KW-0235">DNA replication</keyword>
<dbReference type="InterPro" id="IPR044923">
    <property type="entry name" value="PolC_middle_finger_sf"/>
</dbReference>
<comment type="function">
    <text evidence="1 11">Required for replicative DNA synthesis. This DNA polymerase also exhibits 3' to 5' exonuclease activity.</text>
</comment>
<dbReference type="InterPro" id="IPR003141">
    <property type="entry name" value="Pol/His_phosphatase_N"/>
</dbReference>
<dbReference type="InterPro" id="IPR036397">
    <property type="entry name" value="RNaseH_sf"/>
</dbReference>
<dbReference type="InterPro" id="IPR004805">
    <property type="entry name" value="DnaE2/DnaE/PolC"/>
</dbReference>
<dbReference type="InterPro" id="IPR006308">
    <property type="entry name" value="Pol_III_a_PolC-type_gram_pos"/>
</dbReference>
<dbReference type="GO" id="GO:0005737">
    <property type="term" value="C:cytoplasm"/>
    <property type="evidence" value="ECO:0007669"/>
    <property type="project" value="UniProtKB-SubCell"/>
</dbReference>
<keyword evidence="6 11" id="KW-0540">Nuclease</keyword>
<gene>
    <name evidence="11" type="primary">polC</name>
    <name evidence="14" type="ORF">JN03_0533</name>
</gene>
<dbReference type="FunFam" id="3.30.420.10:FF:000045">
    <property type="entry name" value="3'-5' exonuclease DinG"/>
    <property type="match status" value="1"/>
</dbReference>
<dbReference type="InterPro" id="IPR040982">
    <property type="entry name" value="DNA_pol3_finger"/>
</dbReference>
<evidence type="ECO:0000259" key="12">
    <source>
        <dbReference type="SMART" id="SM00479"/>
    </source>
</evidence>
<dbReference type="SMART" id="SM00479">
    <property type="entry name" value="EXOIII"/>
    <property type="match status" value="1"/>
</dbReference>
<evidence type="ECO:0000256" key="9">
    <source>
        <dbReference type="ARBA" id="ARBA00022932"/>
    </source>
</evidence>
<dbReference type="Pfam" id="PF07733">
    <property type="entry name" value="DNA_pol3_alpha"/>
    <property type="match status" value="2"/>
</dbReference>
<evidence type="ECO:0000313" key="14">
    <source>
        <dbReference type="EMBL" id="TDU96660.1"/>
    </source>
</evidence>
<sequence length="1447" mass="166765">MQEDNNKDIKLTKEESNFLKLCSKVGFNPNQNFYGVKLLAIEKKKINNKNILNFKFNAISTIPMDDFKKFKMHLKETFSEKTQSKIVITFTFDTPITDIDLLCKYLKKYINYNQIKLNARQIGFLDPDNLKIENNIAIITIHSKKDEEYLNSKKDLLKDLFQKVGHNDIEFKFVLDQINEEVIYNKIINIVNNIDFTKKEEEVKEHSSKREGWKSNSKFTPCSIHDALSLNYKNVIVKGEIYRIEQKARRDKENAYICDLYLSDYEEIIKVTYFVNSNSLPEYKIGDTVEVRGVINNDPKFGISLKPKDFPRKIEDIVKLSEDKEKVKRIELAARSNMSSQDGISTISQYLKAIKKYGHKAIALTDLDNVQNYPEFYKQMKKEKNLKPIYGATFSSITTNNDIFYGYKDFKLNDESYLVFDIETTGLSARFNEIIEFGGVIVRNGVIEDNIQFFLKPSKPIPASITKLTNITDELVAEKGLSQEEGIKKIYDLLKNNIAIAHNAKFDVNVCKQQFIKHGLDAKHIIAMDTLAISWFLFPLDKKHNLQSVAKKTNVYYDKFAAHRANYDAEILANVWILFIQKLKKDMNITTSKELLKLDSKNIFGRKFSYEARMLAKNQNGVKKLFKYISQSLTSNYNNGPKFYLDRWKPDSDLLLGSSTNSSLLWDEVITGTDENILKVLSYFDYIELPPISSFNYLYEDDWITREEIEWAYIDLINKAKKLNKICVATSDSRYVYDWQKLIYNIYINTPLLGGGVHWLKKYQDITETSFKLLTTEEMKNEFLFLNDANLINEIVVENTHKIADMVESNLEIIKNKLFIPIFDNSDKNLKSLVYENATKRYGENIDVKIKERIDKELNSIIKYGYSVIYWISHKLVKKSNEDGYLVGSRGSVGSSIVANLANITEVNPLEPHYLCENCKYLEWCNDKLSGYDLDLKNCPKCGKLMKNDGNNIPFETFLGFEANKVPDIDLNFSGIYQPTIHNYVRELFGESHTLRAGTISTVASKTAYGFCKKYFEEKKQNNTYTQEFLDFLSTKTEGVKRTTGQHPGGIIIIPKEYDVEDFTPINYPANDIYSQWKTTHFDFESIHDNVLKLDLLGHDDPTAIKMLEELTNTDAKKIPFQDEKVIKLFSSTSSMGIKPEQISNEITGVFGIPEFGTKFVRKMLEVAKPQSFNDLILLSGLSHGTGVWSGNAEELIKSGKSLENCICCRDDIMKNLIDKGIDKLNAFQIMEDVRKGKGLTADQENLLKNKNIPSWYISSLKKIEYMFPKAHATAYVIMAWRIAWYKIHHPLEFYASYFSNKNEDIFIKILASGKNVITHKLNELKGKIDSKDTSITQKENLFIPILEISQELYARGFKIENVNLEKSKSIEWVIDKENKSLIPPFVCVEGLGEIAANSICKARNEGMFLSVEDLKERTKLNSRNITFLRELGVLDNLDETNEVSLW</sequence>